<evidence type="ECO:0000313" key="1">
    <source>
        <dbReference type="EMBL" id="CAL4126568.1"/>
    </source>
</evidence>
<gene>
    <name evidence="1" type="ORF">MNOR_LOCUS25639</name>
</gene>
<organism evidence="1 2">
    <name type="scientific">Meganyctiphanes norvegica</name>
    <name type="common">Northern krill</name>
    <name type="synonym">Thysanopoda norvegica</name>
    <dbReference type="NCBI Taxonomy" id="48144"/>
    <lineage>
        <taxon>Eukaryota</taxon>
        <taxon>Metazoa</taxon>
        <taxon>Ecdysozoa</taxon>
        <taxon>Arthropoda</taxon>
        <taxon>Crustacea</taxon>
        <taxon>Multicrustacea</taxon>
        <taxon>Malacostraca</taxon>
        <taxon>Eumalacostraca</taxon>
        <taxon>Eucarida</taxon>
        <taxon>Euphausiacea</taxon>
        <taxon>Euphausiidae</taxon>
        <taxon>Meganyctiphanes</taxon>
    </lineage>
</organism>
<dbReference type="AlphaFoldDB" id="A0AAV2RNE9"/>
<evidence type="ECO:0008006" key="3">
    <source>
        <dbReference type="Google" id="ProtNLM"/>
    </source>
</evidence>
<feature type="non-terminal residue" evidence="1">
    <location>
        <position position="1"/>
    </location>
</feature>
<keyword evidence="2" id="KW-1185">Reference proteome</keyword>
<protein>
    <recommendedName>
        <fullName evidence="3">Vitellogenin</fullName>
    </recommendedName>
</protein>
<name>A0AAV2RNE9_MEGNR</name>
<accession>A0AAV2RNE9</accession>
<dbReference type="Proteomes" id="UP001497623">
    <property type="component" value="Unassembled WGS sequence"/>
</dbReference>
<proteinExistence type="predicted"/>
<comment type="caution">
    <text evidence="1">The sequence shown here is derived from an EMBL/GenBank/DDBJ whole genome shotgun (WGS) entry which is preliminary data.</text>
</comment>
<sequence length="108" mass="11925">YDQGDSSSAFGKLGNTLLTPFRGPQQDYVGECEMGGQVAPVKLRSRCTMQAIGTFKDRQETINKPIRYSFGQLILALRNGNLKDRLEVAVVQATELPPGIDKPQLEIK</sequence>
<reference evidence="1 2" key="1">
    <citation type="submission" date="2024-05" db="EMBL/GenBank/DDBJ databases">
        <authorList>
            <person name="Wallberg A."/>
        </authorList>
    </citation>
    <scope>NUCLEOTIDE SEQUENCE [LARGE SCALE GENOMIC DNA]</scope>
</reference>
<dbReference type="EMBL" id="CAXKWB010024715">
    <property type="protein sequence ID" value="CAL4126568.1"/>
    <property type="molecule type" value="Genomic_DNA"/>
</dbReference>
<feature type="non-terminal residue" evidence="1">
    <location>
        <position position="108"/>
    </location>
</feature>
<evidence type="ECO:0000313" key="2">
    <source>
        <dbReference type="Proteomes" id="UP001497623"/>
    </source>
</evidence>